<name>A0A1H9Y571_9FIRM</name>
<keyword evidence="3" id="KW-1185">Reference proteome</keyword>
<dbReference type="Proteomes" id="UP000199568">
    <property type="component" value="Unassembled WGS sequence"/>
</dbReference>
<feature type="transmembrane region" description="Helical" evidence="1">
    <location>
        <begin position="157"/>
        <end position="179"/>
    </location>
</feature>
<dbReference type="EMBL" id="FOHU01000001">
    <property type="protein sequence ID" value="SES63980.1"/>
    <property type="molecule type" value="Genomic_DNA"/>
</dbReference>
<organism evidence="2 3">
    <name type="scientific">Natronincola peptidivorans</name>
    <dbReference type="NCBI Taxonomy" id="426128"/>
    <lineage>
        <taxon>Bacteria</taxon>
        <taxon>Bacillati</taxon>
        <taxon>Bacillota</taxon>
        <taxon>Clostridia</taxon>
        <taxon>Peptostreptococcales</taxon>
        <taxon>Natronincolaceae</taxon>
        <taxon>Natronincola</taxon>
    </lineage>
</organism>
<keyword evidence="1" id="KW-0472">Membrane</keyword>
<dbReference type="InterPro" id="IPR021338">
    <property type="entry name" value="DUF2953"/>
</dbReference>
<proteinExistence type="predicted"/>
<dbReference type="STRING" id="426128.SAMN05660297_00039"/>
<keyword evidence="1" id="KW-0812">Transmembrane</keyword>
<dbReference type="Pfam" id="PF11167">
    <property type="entry name" value="DUF2953"/>
    <property type="match status" value="1"/>
</dbReference>
<dbReference type="RefSeq" id="WP_090437683.1">
    <property type="nucleotide sequence ID" value="NZ_FOHU01000001.1"/>
</dbReference>
<evidence type="ECO:0000313" key="3">
    <source>
        <dbReference type="Proteomes" id="UP000199568"/>
    </source>
</evidence>
<evidence type="ECO:0000256" key="1">
    <source>
        <dbReference type="SAM" id="Phobius"/>
    </source>
</evidence>
<gene>
    <name evidence="2" type="ORF">SAMN05660297_00039</name>
</gene>
<protein>
    <recommendedName>
        <fullName evidence="4">DUF2953 domain-containing protein</fullName>
    </recommendedName>
</protein>
<evidence type="ECO:0008006" key="4">
    <source>
        <dbReference type="Google" id="ProtNLM"/>
    </source>
</evidence>
<dbReference type="AlphaFoldDB" id="A0A1H9Y571"/>
<keyword evidence="1" id="KW-1133">Transmembrane helix</keyword>
<dbReference type="OrthoDB" id="1739345at2"/>
<feature type="transmembrane region" description="Helical" evidence="1">
    <location>
        <begin position="191"/>
        <end position="211"/>
    </location>
</feature>
<evidence type="ECO:0000313" key="2">
    <source>
        <dbReference type="EMBL" id="SES63980.1"/>
    </source>
</evidence>
<sequence>MMVLMILKYILLFLLTLLLLLLFVPIHYHASGSKYETVKFQSGISWLWKGLQVNIMKDDAFPPKIMLKLLGIPFSFSLDKEEEKAEEKIKKKSNKKKQESKEKSKSKLKKSPEEWLRLVNRETFTVILASLMKLWFHIKPKALNVKAHYGLDNPCDTAMVLAFFSSLAPLLEGYSIALIPSFEGAVLEGEAQIQGRIVLVLLVMILIKLLLSKPIKKIIKFLIKMKKEEKIYVS</sequence>
<reference evidence="2 3" key="1">
    <citation type="submission" date="2016-10" db="EMBL/GenBank/DDBJ databases">
        <authorList>
            <person name="de Groot N.N."/>
        </authorList>
    </citation>
    <scope>NUCLEOTIDE SEQUENCE [LARGE SCALE GENOMIC DNA]</scope>
    <source>
        <strain evidence="2 3">DSM 18979</strain>
    </source>
</reference>
<accession>A0A1H9Y571</accession>